<feature type="compositionally biased region" description="Basic and acidic residues" evidence="7">
    <location>
        <begin position="23"/>
        <end position="32"/>
    </location>
</feature>
<evidence type="ECO:0000313" key="9">
    <source>
        <dbReference type="Proteomes" id="UP001220324"/>
    </source>
</evidence>
<evidence type="ECO:0008006" key="10">
    <source>
        <dbReference type="Google" id="ProtNLM"/>
    </source>
</evidence>
<keyword evidence="5" id="KW-0690">Ribosome biogenesis</keyword>
<feature type="compositionally biased region" description="Acidic residues" evidence="7">
    <location>
        <begin position="117"/>
        <end position="128"/>
    </location>
</feature>
<evidence type="ECO:0000256" key="6">
    <source>
        <dbReference type="ARBA" id="ARBA00023242"/>
    </source>
</evidence>
<evidence type="ECO:0000256" key="1">
    <source>
        <dbReference type="ARBA" id="ARBA00004123"/>
    </source>
</evidence>
<feature type="region of interest" description="Disordered" evidence="7">
    <location>
        <begin position="109"/>
        <end position="166"/>
    </location>
</feature>
<dbReference type="InterPro" id="IPR022784">
    <property type="entry name" value="Ribosome_bgen_Alb1"/>
</dbReference>
<evidence type="ECO:0000256" key="7">
    <source>
        <dbReference type="SAM" id="MobiDB-lite"/>
    </source>
</evidence>
<comment type="subcellular location">
    <subcellularLocation>
        <location evidence="2">Cytoplasm</location>
    </subcellularLocation>
    <subcellularLocation>
        <location evidence="1">Nucleus</location>
    </subcellularLocation>
</comment>
<organism evidence="8 9">
    <name type="scientific">Penicillium frequentans</name>
    <dbReference type="NCBI Taxonomy" id="3151616"/>
    <lineage>
        <taxon>Eukaryota</taxon>
        <taxon>Fungi</taxon>
        <taxon>Dikarya</taxon>
        <taxon>Ascomycota</taxon>
        <taxon>Pezizomycotina</taxon>
        <taxon>Eurotiomycetes</taxon>
        <taxon>Eurotiomycetidae</taxon>
        <taxon>Eurotiales</taxon>
        <taxon>Aspergillaceae</taxon>
        <taxon>Penicillium</taxon>
    </lineage>
</organism>
<gene>
    <name evidence="8" type="ORF">N7494_004083</name>
</gene>
<dbReference type="PANTHER" id="PTHR28280">
    <property type="entry name" value="SHUTTLING PRE-60S FACTOR ECM1"/>
    <property type="match status" value="1"/>
</dbReference>
<keyword evidence="4" id="KW-0963">Cytoplasm</keyword>
<reference evidence="8 9" key="1">
    <citation type="journal article" date="2023" name="IMA Fungus">
        <title>Comparative genomic study of the Penicillium genus elucidates a diverse pangenome and 15 lateral gene transfer events.</title>
        <authorList>
            <person name="Petersen C."/>
            <person name="Sorensen T."/>
            <person name="Nielsen M.R."/>
            <person name="Sondergaard T.E."/>
            <person name="Sorensen J.L."/>
            <person name="Fitzpatrick D.A."/>
            <person name="Frisvad J.C."/>
            <person name="Nielsen K.L."/>
        </authorList>
    </citation>
    <scope>NUCLEOTIDE SEQUENCE [LARGE SCALE GENOMIC DNA]</scope>
    <source>
        <strain evidence="8 9">IBT 35679</strain>
    </source>
</reference>
<feature type="compositionally biased region" description="Polar residues" evidence="7">
    <location>
        <begin position="140"/>
        <end position="150"/>
    </location>
</feature>
<feature type="region of interest" description="Disordered" evidence="7">
    <location>
        <begin position="1"/>
        <end position="72"/>
    </location>
</feature>
<dbReference type="GO" id="GO:0000055">
    <property type="term" value="P:ribosomal large subunit export from nucleus"/>
    <property type="evidence" value="ECO:0007669"/>
    <property type="project" value="TreeGrafter"/>
</dbReference>
<dbReference type="InterPro" id="IPR053278">
    <property type="entry name" value="Pre-60S_factor_ECM1"/>
</dbReference>
<evidence type="ECO:0000256" key="2">
    <source>
        <dbReference type="ARBA" id="ARBA00004496"/>
    </source>
</evidence>
<dbReference type="GO" id="GO:0005737">
    <property type="term" value="C:cytoplasm"/>
    <property type="evidence" value="ECO:0007669"/>
    <property type="project" value="UniProtKB-SubCell"/>
</dbReference>
<dbReference type="Proteomes" id="UP001220324">
    <property type="component" value="Unassembled WGS sequence"/>
</dbReference>
<dbReference type="AlphaFoldDB" id="A0AAD6CZZ1"/>
<dbReference type="GO" id="GO:0005730">
    <property type="term" value="C:nucleolus"/>
    <property type="evidence" value="ECO:0007669"/>
    <property type="project" value="TreeGrafter"/>
</dbReference>
<feature type="compositionally biased region" description="Acidic residues" evidence="7">
    <location>
        <begin position="152"/>
        <end position="166"/>
    </location>
</feature>
<sequence>MAKSKPRVSNTRAARRAASPVDRSLDAAPRVEEEVERPSVLAERRSSGIQKKQAQKKLSRAQRLRQQKGMDRAEAVLDQLQIKKAKSLTRGKVVKARSAEWEDLNKKAQAFAALQQNDEDEDDDDDENDAMKEDTAPTKPKQNPFASASNDMVEDPATVDEDDQIT</sequence>
<feature type="compositionally biased region" description="Basic residues" evidence="7">
    <location>
        <begin position="53"/>
        <end position="66"/>
    </location>
</feature>
<keyword evidence="6" id="KW-0539">Nucleus</keyword>
<dbReference type="GO" id="GO:0030687">
    <property type="term" value="C:preribosome, large subunit precursor"/>
    <property type="evidence" value="ECO:0007669"/>
    <property type="project" value="TreeGrafter"/>
</dbReference>
<protein>
    <recommendedName>
        <fullName evidence="10">Ribosome biogenesis protein Alb1</fullName>
    </recommendedName>
</protein>
<proteinExistence type="predicted"/>
<comment type="caution">
    <text evidence="8">The sequence shown here is derived from an EMBL/GenBank/DDBJ whole genome shotgun (WGS) entry which is preliminary data.</text>
</comment>
<keyword evidence="9" id="KW-1185">Reference proteome</keyword>
<name>A0AAD6CZZ1_9EURO</name>
<dbReference type="PANTHER" id="PTHR28280:SF1">
    <property type="entry name" value="SHUTTLING PRE-60S FACTOR ECM1"/>
    <property type="match status" value="1"/>
</dbReference>
<evidence type="ECO:0000256" key="4">
    <source>
        <dbReference type="ARBA" id="ARBA00022490"/>
    </source>
</evidence>
<accession>A0AAD6CZZ1</accession>
<evidence type="ECO:0000256" key="3">
    <source>
        <dbReference type="ARBA" id="ARBA00022448"/>
    </source>
</evidence>
<evidence type="ECO:0000256" key="5">
    <source>
        <dbReference type="ARBA" id="ARBA00022517"/>
    </source>
</evidence>
<keyword evidence="3" id="KW-0813">Transport</keyword>
<evidence type="ECO:0000313" key="8">
    <source>
        <dbReference type="EMBL" id="KAJ5546498.1"/>
    </source>
</evidence>
<dbReference type="EMBL" id="JAQIZZ010000003">
    <property type="protein sequence ID" value="KAJ5546498.1"/>
    <property type="molecule type" value="Genomic_DNA"/>
</dbReference>
<dbReference type="Pfam" id="PF09135">
    <property type="entry name" value="Alb1"/>
    <property type="match status" value="1"/>
</dbReference>